<dbReference type="AlphaFoldDB" id="A0A291QQ60"/>
<reference evidence="1 2" key="1">
    <citation type="submission" date="2017-10" db="EMBL/GenBank/DDBJ databases">
        <title>Paenichitinophaga pekingensis gen. nov., sp. nov., isolated from activated sludge.</title>
        <authorList>
            <person name="Jin D."/>
            <person name="Kong X."/>
            <person name="Deng Y."/>
            <person name="Bai Z."/>
        </authorList>
    </citation>
    <scope>NUCLEOTIDE SEQUENCE [LARGE SCALE GENOMIC DNA]</scope>
    <source>
        <strain evidence="1 2">13</strain>
    </source>
</reference>
<dbReference type="EMBL" id="CP023777">
    <property type="protein sequence ID" value="ATL46071.1"/>
    <property type="molecule type" value="Genomic_DNA"/>
</dbReference>
<evidence type="ECO:0000313" key="1">
    <source>
        <dbReference type="EMBL" id="ATL46071.1"/>
    </source>
</evidence>
<proteinExistence type="predicted"/>
<dbReference type="KEGG" id="cbae:COR50_02210"/>
<protein>
    <submittedName>
        <fullName evidence="1">Uncharacterized protein</fullName>
    </submittedName>
</protein>
<sequence>MDTLKCFDRIYSYNDNIFTSSDKKSVFYTDYYSYEVSDILNCNNILTYKFILPLTYSIPTKFENNKCDKEFIAYFWSMAMSSMDFLMYTV</sequence>
<organism evidence="1 2">
    <name type="scientific">Chitinophaga caeni</name>
    <dbReference type="NCBI Taxonomy" id="2029983"/>
    <lineage>
        <taxon>Bacteria</taxon>
        <taxon>Pseudomonadati</taxon>
        <taxon>Bacteroidota</taxon>
        <taxon>Chitinophagia</taxon>
        <taxon>Chitinophagales</taxon>
        <taxon>Chitinophagaceae</taxon>
        <taxon>Chitinophaga</taxon>
    </lineage>
</organism>
<name>A0A291QQ60_9BACT</name>
<dbReference type="Proteomes" id="UP000220133">
    <property type="component" value="Chromosome"/>
</dbReference>
<accession>A0A291QQ60</accession>
<gene>
    <name evidence="1" type="ORF">COR50_02210</name>
</gene>
<evidence type="ECO:0000313" key="2">
    <source>
        <dbReference type="Proteomes" id="UP000220133"/>
    </source>
</evidence>
<keyword evidence="2" id="KW-1185">Reference proteome</keyword>